<feature type="binding site" description="axial binding residue" evidence="13">
    <location>
        <position position="408"/>
    </location>
    <ligand>
        <name>heme</name>
        <dbReference type="ChEBI" id="CHEBI:30413"/>
    </ligand>
    <ligandPart>
        <name>Fe</name>
        <dbReference type="ChEBI" id="CHEBI:18248"/>
    </ligandPart>
</feature>
<keyword evidence="9" id="KW-0560">Oxidoreductase</keyword>
<evidence type="ECO:0000256" key="6">
    <source>
        <dbReference type="ARBA" id="ARBA00022723"/>
    </source>
</evidence>
<dbReference type="SUPFAM" id="SSF48264">
    <property type="entry name" value="Cytochrome P450"/>
    <property type="match status" value="2"/>
</dbReference>
<dbReference type="GO" id="GO:0006082">
    <property type="term" value="P:organic acid metabolic process"/>
    <property type="evidence" value="ECO:0007669"/>
    <property type="project" value="TreeGrafter"/>
</dbReference>
<evidence type="ECO:0008006" key="17">
    <source>
        <dbReference type="Google" id="ProtNLM"/>
    </source>
</evidence>
<keyword evidence="6 13" id="KW-0479">Metal-binding</keyword>
<evidence type="ECO:0000256" key="9">
    <source>
        <dbReference type="ARBA" id="ARBA00023002"/>
    </source>
</evidence>
<organism evidence="15 16">
    <name type="scientific">Dissostichus mawsoni</name>
    <name type="common">Antarctic cod</name>
    <dbReference type="NCBI Taxonomy" id="36200"/>
    <lineage>
        <taxon>Eukaryota</taxon>
        <taxon>Metazoa</taxon>
        <taxon>Chordata</taxon>
        <taxon>Craniata</taxon>
        <taxon>Vertebrata</taxon>
        <taxon>Euteleostomi</taxon>
        <taxon>Actinopterygii</taxon>
        <taxon>Neopterygii</taxon>
        <taxon>Teleostei</taxon>
        <taxon>Neoteleostei</taxon>
        <taxon>Acanthomorphata</taxon>
        <taxon>Eupercaria</taxon>
        <taxon>Perciformes</taxon>
        <taxon>Notothenioidei</taxon>
        <taxon>Nototheniidae</taxon>
        <taxon>Dissostichus</taxon>
    </lineage>
</organism>
<sequence>MIFQALFECMDFTSWLLISFIVLLVTDVIRNWRPNSFPPGPWAAPFLGNILIGFDFKAMEKLSQEYGPVFSLRIGGQRMVFVSGYKMVKEALVIQLDSFIDRPIFPLFHAIFKGTGIALSNGYLWKKQRKFANTHLRYFGEGQKPFNPHYIITNGVCNIISSVLFGHRFEYSDQSFRRILDLDNEAIRLAGLPQTQLYDAFPGVLKYLPGPHQTVLKNYEEILAFLRSEVVKHQEEWNPEDPRDFIDKKEDPQAGFNIETLLVCTLDLIEAGTETSATTLRWALMYMMHYPEIQEKVQAEIDSVIGQSRQPTMADKPNMPYTEAVIHEVQRMGNIVPLGFPKMASKDATLGGYSIPKGTTITTILATVLFDKNEWETPDTFNPEHFLDSEGKFAEETPSYRFQQVNVCLGEHLARMELFLMFTVLLQHFTISPVPGEMPSLDGVLGFTNSPQQFRMLACMNFTSWLLISFIVLLVTDVIRNWRPNSFPPGPWAAPFLGNILIGFDLKSMEKLSQEYGPVFSLRIGGQRMVFVSGYKMVKEALVIQLDSFIDRPIFPLFHAIFKGTGIALSNGYLWKKQRKFANTHLRYFGEGQKSLEKYIEVENTYICEAFKEEQGKPFNPHNIITNGVSNIISSVLFGHRFEYSDQSFRRILDLDNEAIRLAGLPQTQLYDAFPGVLKYLPGSHQTVLKNYTEILAFLRSEVVKHQEEWNPEDPQAGTETSATTLRWALMYMMHYPEIQEITECLVLFKVIMSKDLPPHSEKVQAEIDSVIGQSRQPTMADKPNMPYTEAVIHEVQRMGNIVPLGVPKMASKDATLGGYSIPKGTTITTILATVLFDKNEWETPDTFNPEHFLDSEGKFRRRDAFLPFSAGLLDIPLLAYRQIATNISAIKIGV</sequence>
<feature type="transmembrane region" description="Helical" evidence="14">
    <location>
        <begin position="454"/>
        <end position="475"/>
    </location>
</feature>
<evidence type="ECO:0000256" key="4">
    <source>
        <dbReference type="ARBA" id="ARBA00010617"/>
    </source>
</evidence>
<dbReference type="GO" id="GO:0016712">
    <property type="term" value="F:oxidoreductase activity, acting on paired donors, with incorporation or reduction of molecular oxygen, reduced flavin or flavoprotein as one donor, and incorporation of one atom of oxygen"/>
    <property type="evidence" value="ECO:0007669"/>
    <property type="project" value="TreeGrafter"/>
</dbReference>
<evidence type="ECO:0000256" key="5">
    <source>
        <dbReference type="ARBA" id="ARBA00022617"/>
    </source>
</evidence>
<evidence type="ECO:0000256" key="8">
    <source>
        <dbReference type="ARBA" id="ARBA00022848"/>
    </source>
</evidence>
<keyword evidence="14" id="KW-1133">Transmembrane helix</keyword>
<comment type="cofactor">
    <cofactor evidence="1 13">
        <name>heme</name>
        <dbReference type="ChEBI" id="CHEBI:30413"/>
    </cofactor>
</comment>
<evidence type="ECO:0000256" key="3">
    <source>
        <dbReference type="ARBA" id="ARBA00004406"/>
    </source>
</evidence>
<gene>
    <name evidence="15" type="ORF">F7725_027582</name>
</gene>
<comment type="subcellular location">
    <subcellularLocation>
        <location evidence="3">Endoplasmic reticulum membrane</location>
        <topology evidence="3">Peripheral membrane protein</topology>
    </subcellularLocation>
    <subcellularLocation>
        <location evidence="2">Microsome membrane</location>
        <topology evidence="2">Peripheral membrane protein</topology>
    </subcellularLocation>
</comment>
<evidence type="ECO:0000256" key="1">
    <source>
        <dbReference type="ARBA" id="ARBA00001971"/>
    </source>
</evidence>
<evidence type="ECO:0000256" key="13">
    <source>
        <dbReference type="PIRSR" id="PIRSR602401-1"/>
    </source>
</evidence>
<keyword evidence="12 14" id="KW-0472">Membrane</keyword>
<dbReference type="GO" id="GO:0005506">
    <property type="term" value="F:iron ion binding"/>
    <property type="evidence" value="ECO:0007669"/>
    <property type="project" value="InterPro"/>
</dbReference>
<comment type="caution">
    <text evidence="15">The sequence shown here is derived from an EMBL/GenBank/DDBJ whole genome shotgun (WGS) entry which is preliminary data.</text>
</comment>
<dbReference type="OrthoDB" id="2789670at2759"/>
<keyword evidence="7" id="KW-0256">Endoplasmic reticulum</keyword>
<evidence type="ECO:0000256" key="14">
    <source>
        <dbReference type="SAM" id="Phobius"/>
    </source>
</evidence>
<evidence type="ECO:0000256" key="2">
    <source>
        <dbReference type="ARBA" id="ARBA00004174"/>
    </source>
</evidence>
<dbReference type="FunFam" id="1.10.630.10:FF:000238">
    <property type="entry name" value="Cytochrome P450 2A6"/>
    <property type="match status" value="2"/>
</dbReference>
<dbReference type="GO" id="GO:0005789">
    <property type="term" value="C:endoplasmic reticulum membrane"/>
    <property type="evidence" value="ECO:0007669"/>
    <property type="project" value="UniProtKB-SubCell"/>
</dbReference>
<keyword evidence="5 13" id="KW-0349">Heme</keyword>
<reference evidence="15 16" key="1">
    <citation type="submission" date="2020-03" db="EMBL/GenBank/DDBJ databases">
        <title>Dissostichus mawsoni Genome sequencing and assembly.</title>
        <authorList>
            <person name="Park H."/>
        </authorList>
    </citation>
    <scope>NUCLEOTIDE SEQUENCE [LARGE SCALE GENOMIC DNA]</scope>
    <source>
        <strain evidence="15">DM0001</strain>
        <tissue evidence="15">Muscle</tissue>
    </source>
</reference>
<dbReference type="PANTHER" id="PTHR24300:SF309">
    <property type="entry name" value="CYTOCHROME P450-RELATED"/>
    <property type="match status" value="1"/>
</dbReference>
<dbReference type="GO" id="GO:0006805">
    <property type="term" value="P:xenobiotic metabolic process"/>
    <property type="evidence" value="ECO:0007669"/>
    <property type="project" value="TreeGrafter"/>
</dbReference>
<dbReference type="PRINTS" id="PR00385">
    <property type="entry name" value="P450"/>
</dbReference>
<feature type="transmembrane region" description="Helical" evidence="14">
    <location>
        <begin position="12"/>
        <end position="29"/>
    </location>
</feature>
<keyword evidence="8" id="KW-0492">Microsome</keyword>
<evidence type="ECO:0000256" key="10">
    <source>
        <dbReference type="ARBA" id="ARBA00023004"/>
    </source>
</evidence>
<comment type="similarity">
    <text evidence="4">Belongs to the cytochrome P450 family.</text>
</comment>
<dbReference type="Proteomes" id="UP000518266">
    <property type="component" value="Unassembled WGS sequence"/>
</dbReference>
<evidence type="ECO:0000256" key="11">
    <source>
        <dbReference type="ARBA" id="ARBA00023033"/>
    </source>
</evidence>
<protein>
    <recommendedName>
        <fullName evidence="17">Cytochrome P450</fullName>
    </recommendedName>
</protein>
<dbReference type="InterPro" id="IPR002401">
    <property type="entry name" value="Cyt_P450_E_grp-I"/>
</dbReference>
<keyword evidence="14" id="KW-0812">Transmembrane</keyword>
<evidence type="ECO:0000313" key="15">
    <source>
        <dbReference type="EMBL" id="KAF3835024.1"/>
    </source>
</evidence>
<dbReference type="Pfam" id="PF00067">
    <property type="entry name" value="p450"/>
    <property type="match status" value="4"/>
</dbReference>
<evidence type="ECO:0000256" key="12">
    <source>
        <dbReference type="ARBA" id="ARBA00023136"/>
    </source>
</evidence>
<dbReference type="InterPro" id="IPR001128">
    <property type="entry name" value="Cyt_P450"/>
</dbReference>
<evidence type="ECO:0000313" key="16">
    <source>
        <dbReference type="Proteomes" id="UP000518266"/>
    </source>
</evidence>
<keyword evidence="10 13" id="KW-0408">Iron</keyword>
<dbReference type="Gene3D" id="1.10.630.10">
    <property type="entry name" value="Cytochrome P450"/>
    <property type="match status" value="3"/>
</dbReference>
<evidence type="ECO:0000256" key="7">
    <source>
        <dbReference type="ARBA" id="ARBA00022824"/>
    </source>
</evidence>
<keyword evidence="16" id="KW-1185">Reference proteome</keyword>
<keyword evidence="11" id="KW-0503">Monooxygenase</keyword>
<dbReference type="EMBL" id="JAAKFY010000025">
    <property type="protein sequence ID" value="KAF3835024.1"/>
    <property type="molecule type" value="Genomic_DNA"/>
</dbReference>
<dbReference type="InterPro" id="IPR050182">
    <property type="entry name" value="Cytochrome_P450_fam2"/>
</dbReference>
<dbReference type="InterPro" id="IPR036396">
    <property type="entry name" value="Cyt_P450_sf"/>
</dbReference>
<accession>A0A7J5XDE8</accession>
<name>A0A7J5XDE8_DISMA</name>
<proteinExistence type="inferred from homology"/>
<dbReference type="PANTHER" id="PTHR24300">
    <property type="entry name" value="CYTOCHROME P450 508A4-RELATED"/>
    <property type="match status" value="1"/>
</dbReference>
<dbReference type="AlphaFoldDB" id="A0A7J5XDE8"/>
<dbReference type="GO" id="GO:0020037">
    <property type="term" value="F:heme binding"/>
    <property type="evidence" value="ECO:0007669"/>
    <property type="project" value="InterPro"/>
</dbReference>
<dbReference type="PRINTS" id="PR00463">
    <property type="entry name" value="EP450I"/>
</dbReference>